<accession>A0A8J3IWB8</accession>
<evidence type="ECO:0000313" key="2">
    <source>
        <dbReference type="EMBL" id="GID11171.1"/>
    </source>
</evidence>
<comment type="caution">
    <text evidence="2">The sequence shown here is derived from an EMBL/GenBank/DDBJ whole genome shotgun (WGS) entry which is preliminary data.</text>
</comment>
<name>A0A8J3IWB8_9ACTN</name>
<evidence type="ECO:0008006" key="4">
    <source>
        <dbReference type="Google" id="ProtNLM"/>
    </source>
</evidence>
<evidence type="ECO:0000256" key="1">
    <source>
        <dbReference type="SAM" id="SignalP"/>
    </source>
</evidence>
<dbReference type="InterPro" id="IPR006311">
    <property type="entry name" value="TAT_signal"/>
</dbReference>
<sequence length="203" mass="21402">MDAMDRRRLLTSAVLGTAGLATATALGPLSPEPAHASPALPATEPVVEDPNFAEGRITGISGTMLLVTGSDTVLHRIRVTNGTSIWKLYPTTFDAVDVGDGLYARGVRMADGTLAADSLWVNIVSMSVQITAIGNGWLHLDHDNKRIVGRVVPGRTAAVYRDAPTTGDLSKLRVGRHAHIIGAWRPDTNEVDLATVYAGTVAG</sequence>
<dbReference type="EMBL" id="BOMB01000011">
    <property type="protein sequence ID" value="GID11171.1"/>
    <property type="molecule type" value="Genomic_DNA"/>
</dbReference>
<reference evidence="2" key="1">
    <citation type="submission" date="2021-01" db="EMBL/GenBank/DDBJ databases">
        <title>Whole genome shotgun sequence of Actinocatenispora rupis NBRC 107355.</title>
        <authorList>
            <person name="Komaki H."/>
            <person name="Tamura T."/>
        </authorList>
    </citation>
    <scope>NUCLEOTIDE SEQUENCE</scope>
    <source>
        <strain evidence="2">NBRC 107355</strain>
    </source>
</reference>
<organism evidence="2 3">
    <name type="scientific">Actinocatenispora rupis</name>
    <dbReference type="NCBI Taxonomy" id="519421"/>
    <lineage>
        <taxon>Bacteria</taxon>
        <taxon>Bacillati</taxon>
        <taxon>Actinomycetota</taxon>
        <taxon>Actinomycetes</taxon>
        <taxon>Micromonosporales</taxon>
        <taxon>Micromonosporaceae</taxon>
        <taxon>Actinocatenispora</taxon>
    </lineage>
</organism>
<keyword evidence="1" id="KW-0732">Signal</keyword>
<proteinExistence type="predicted"/>
<dbReference type="PROSITE" id="PS51318">
    <property type="entry name" value="TAT"/>
    <property type="match status" value="1"/>
</dbReference>
<feature type="chain" id="PRO_5038445515" description="Cell wall protein" evidence="1">
    <location>
        <begin position="24"/>
        <end position="203"/>
    </location>
</feature>
<dbReference type="Proteomes" id="UP000612808">
    <property type="component" value="Unassembled WGS sequence"/>
</dbReference>
<dbReference type="RefSeq" id="WP_203657053.1">
    <property type="nucleotide sequence ID" value="NZ_BAAAZM010000032.1"/>
</dbReference>
<protein>
    <recommendedName>
        <fullName evidence="4">Cell wall protein</fullName>
    </recommendedName>
</protein>
<feature type="signal peptide" evidence="1">
    <location>
        <begin position="1"/>
        <end position="23"/>
    </location>
</feature>
<gene>
    <name evidence="2" type="ORF">Aru02nite_20600</name>
</gene>
<evidence type="ECO:0000313" key="3">
    <source>
        <dbReference type="Proteomes" id="UP000612808"/>
    </source>
</evidence>
<keyword evidence="3" id="KW-1185">Reference proteome</keyword>
<dbReference type="AlphaFoldDB" id="A0A8J3IWB8"/>